<evidence type="ECO:0000256" key="6">
    <source>
        <dbReference type="ARBA" id="ARBA00038076"/>
    </source>
</evidence>
<reference evidence="11" key="1">
    <citation type="submission" date="2019-06" db="EMBL/GenBank/DDBJ databases">
        <title>Gordonia isolated from sludge of a wastewater treatment plant.</title>
        <authorList>
            <person name="Tamura T."/>
            <person name="Aoyama K."/>
            <person name="Kang Y."/>
            <person name="Saito S."/>
            <person name="Akiyama N."/>
            <person name="Yazawa K."/>
            <person name="Gonoi T."/>
            <person name="Mikami Y."/>
        </authorList>
    </citation>
    <scope>NUCLEOTIDE SEQUENCE [LARGE SCALE GENOMIC DNA]</scope>
    <source>
        <strain evidence="11">NBRC 107696</strain>
    </source>
</reference>
<feature type="domain" description="MacB-like periplasmic core" evidence="9">
    <location>
        <begin position="32"/>
        <end position="228"/>
    </location>
</feature>
<keyword evidence="5 7" id="KW-0472">Membrane</keyword>
<keyword evidence="11" id="KW-1185">Reference proteome</keyword>
<keyword evidence="2" id="KW-1003">Cell membrane</keyword>
<feature type="domain" description="ABC3 transporter permease C-terminal" evidence="8">
    <location>
        <begin position="722"/>
        <end position="836"/>
    </location>
</feature>
<dbReference type="GO" id="GO:0005886">
    <property type="term" value="C:plasma membrane"/>
    <property type="evidence" value="ECO:0007669"/>
    <property type="project" value="UniProtKB-SubCell"/>
</dbReference>
<feature type="domain" description="ABC3 transporter permease C-terminal" evidence="8">
    <location>
        <begin position="259"/>
        <end position="377"/>
    </location>
</feature>
<dbReference type="Pfam" id="PF02687">
    <property type="entry name" value="FtsX"/>
    <property type="match status" value="2"/>
</dbReference>
<dbReference type="InterPro" id="IPR003838">
    <property type="entry name" value="ABC3_permease_C"/>
</dbReference>
<keyword evidence="3 7" id="KW-0812">Transmembrane</keyword>
<feature type="transmembrane region" description="Helical" evidence="7">
    <location>
        <begin position="758"/>
        <end position="789"/>
    </location>
</feature>
<feature type="transmembrane region" description="Helical" evidence="7">
    <location>
        <begin position="478"/>
        <end position="499"/>
    </location>
</feature>
<organism evidence="10 11">
    <name type="scientific">Gordonia spumicola</name>
    <dbReference type="NCBI Taxonomy" id="589161"/>
    <lineage>
        <taxon>Bacteria</taxon>
        <taxon>Bacillati</taxon>
        <taxon>Actinomycetota</taxon>
        <taxon>Actinomycetes</taxon>
        <taxon>Mycobacteriales</taxon>
        <taxon>Gordoniaceae</taxon>
        <taxon>Gordonia</taxon>
    </lineage>
</organism>
<dbReference type="AlphaFoldDB" id="A0A7I9V3E0"/>
<evidence type="ECO:0000256" key="7">
    <source>
        <dbReference type="SAM" id="Phobius"/>
    </source>
</evidence>
<name>A0A7I9V3E0_9ACTN</name>
<dbReference type="PANTHER" id="PTHR30572">
    <property type="entry name" value="MEMBRANE COMPONENT OF TRANSPORTER-RELATED"/>
    <property type="match status" value="1"/>
</dbReference>
<evidence type="ECO:0000256" key="1">
    <source>
        <dbReference type="ARBA" id="ARBA00004651"/>
    </source>
</evidence>
<comment type="similarity">
    <text evidence="6">Belongs to the ABC-4 integral membrane protein family.</text>
</comment>
<feature type="transmembrane region" description="Helical" evidence="7">
    <location>
        <begin position="400"/>
        <end position="419"/>
    </location>
</feature>
<feature type="transmembrane region" description="Helical" evidence="7">
    <location>
        <begin position="718"/>
        <end position="737"/>
    </location>
</feature>
<sequence>MIGVRSLLAGLTRVRVLGLRELTSHKLRVVTSLLVVTVSSALLVAVLSVYGSLTASVRDFNAAISGAATLEVAGIADSGVPDEIAGELRERVPQADEVVPIVRGSVVIDGRPTVLLGSDYRASSLSPQLGAAAESDGSGIGLDDLDDGIVVGPAVGLREGQDVRVGGQTLRVIRVLGDEASTLNGGRFVFAYLPLAQRLAGLTDAVDSLLIVPKADADPDDLRRSVERVVGDRAGVVDPDFRVRQAEVAGSVVRDSTLLVSMVSLVIAAFLVFNTMNMAVASRRRSLAMIRALGGRRRHLAGDLLGEATLFGLVGGVVGIPVGVVAGRWALSRVPGGTSSVGMEVRYTLPAYVPVAGVAAAVLACVAATALAAKSVFAVTPVEAMSPGQVADAAPLSKRLLWSSGGAGVVGIAASWLIVETVDGRPAILAGAVYAVAGLVLCLALSPVLVAGVRAVASRFAGPGRLAAVNSERAPRRVWATVMTVAVAVAVGIGISGALDNLVGSLSSSLDGLSTPDLYVSSQDAESIPTGPILDPAIRSEVAATPGVRQVIGGQWATVNLGDARVVLQGLERGASAPFLRKASPDAAEAVLQGRGILLSRTLSRTLGSDVGDTLTLATPSGPRRLPVLETVNYVSMDSGVAAVSIDLLHDWFRRPGDTYLQVMIDAGADHDAVRREIAEIADAHPGVGGAAVHVYTGEQALAAAQRTAEQSGGFTVAIQWIVSGAAAIALLNTLLLSVLERRREIGVLRSMGASRRFVFSMVLAEAGAIAVVGAVTGIVMGTGLHLLADGILTETTSIDIAYTPLWSSTWYVAVSAALCLIGAVVPAVRASRQNISESIASE</sequence>
<dbReference type="EMBL" id="BJOV01000001">
    <property type="protein sequence ID" value="GED99681.1"/>
    <property type="molecule type" value="Genomic_DNA"/>
</dbReference>
<dbReference type="Proteomes" id="UP000444960">
    <property type="component" value="Unassembled WGS sequence"/>
</dbReference>
<evidence type="ECO:0000313" key="11">
    <source>
        <dbReference type="Proteomes" id="UP000444960"/>
    </source>
</evidence>
<feature type="transmembrane region" description="Helical" evidence="7">
    <location>
        <begin position="809"/>
        <end position="829"/>
    </location>
</feature>
<evidence type="ECO:0000259" key="9">
    <source>
        <dbReference type="Pfam" id="PF12704"/>
    </source>
</evidence>
<dbReference type="Pfam" id="PF12704">
    <property type="entry name" value="MacB_PCD"/>
    <property type="match status" value="1"/>
</dbReference>
<evidence type="ECO:0000256" key="4">
    <source>
        <dbReference type="ARBA" id="ARBA00022989"/>
    </source>
</evidence>
<gene>
    <name evidence="10" type="ORF">nbrc107696_01280</name>
</gene>
<feature type="transmembrane region" description="Helical" evidence="7">
    <location>
        <begin position="431"/>
        <end position="457"/>
    </location>
</feature>
<keyword evidence="4 7" id="KW-1133">Transmembrane helix</keyword>
<feature type="transmembrane region" description="Helical" evidence="7">
    <location>
        <begin position="258"/>
        <end position="280"/>
    </location>
</feature>
<evidence type="ECO:0000256" key="5">
    <source>
        <dbReference type="ARBA" id="ARBA00023136"/>
    </source>
</evidence>
<evidence type="ECO:0000256" key="3">
    <source>
        <dbReference type="ARBA" id="ARBA00022692"/>
    </source>
</evidence>
<comment type="caution">
    <text evidence="10">The sequence shown here is derived from an EMBL/GenBank/DDBJ whole genome shotgun (WGS) entry which is preliminary data.</text>
</comment>
<evidence type="ECO:0000259" key="8">
    <source>
        <dbReference type="Pfam" id="PF02687"/>
    </source>
</evidence>
<dbReference type="InterPro" id="IPR050250">
    <property type="entry name" value="Macrolide_Exporter_MacB"/>
</dbReference>
<feature type="transmembrane region" description="Helical" evidence="7">
    <location>
        <begin position="351"/>
        <end position="379"/>
    </location>
</feature>
<accession>A0A7I9V3E0</accession>
<comment type="subcellular location">
    <subcellularLocation>
        <location evidence="1">Cell membrane</location>
        <topology evidence="1">Multi-pass membrane protein</topology>
    </subcellularLocation>
</comment>
<evidence type="ECO:0000256" key="2">
    <source>
        <dbReference type="ARBA" id="ARBA00022475"/>
    </source>
</evidence>
<evidence type="ECO:0000313" key="10">
    <source>
        <dbReference type="EMBL" id="GED99681.1"/>
    </source>
</evidence>
<protein>
    <submittedName>
        <fullName evidence="10">Permease</fullName>
    </submittedName>
</protein>
<dbReference type="InterPro" id="IPR025857">
    <property type="entry name" value="MacB_PCD"/>
</dbReference>
<dbReference type="GO" id="GO:0022857">
    <property type="term" value="F:transmembrane transporter activity"/>
    <property type="evidence" value="ECO:0007669"/>
    <property type="project" value="TreeGrafter"/>
</dbReference>
<feature type="transmembrane region" description="Helical" evidence="7">
    <location>
        <begin position="29"/>
        <end position="50"/>
    </location>
</feature>
<feature type="transmembrane region" description="Helical" evidence="7">
    <location>
        <begin position="300"/>
        <end position="331"/>
    </location>
</feature>
<dbReference type="PANTHER" id="PTHR30572:SF4">
    <property type="entry name" value="ABC TRANSPORTER PERMEASE YTRF"/>
    <property type="match status" value="1"/>
</dbReference>
<proteinExistence type="inferred from homology"/>